<dbReference type="PANTHER" id="PTHR46558">
    <property type="entry name" value="TRACRIPTIONAL REGULATORY PROTEIN-RELATED-RELATED"/>
    <property type="match status" value="1"/>
</dbReference>
<sequence length="355" mass="40478">MPISTIIHDKRKELGLTQEKVADYLGVSTPAVNKWEKGTTFPDVTLLAPLARLLKIDMNVLFCFEEEITEQELGAFCMELTNVTKEEGLDSGFRLLEEKMHEYPKCGALIQSSAITLDGFLMMQGLPTEEKEKYEEKLIRLYQRAVEVGDEKVRLLSCHRLTSMYTQRGEYEKAREMLELIPEKIGIDKKQLESRLLLKEGKTDEAAVTLERSLLAMLNEVMALLMNLIECETDRGNHEAVDHAAQAWKKTAEAFGLWEYSAEVLAYHAAVVQKDTEATLSLLKKLMPMIVHPWDMSQTVLFRDMAPAAPAGTEVPNAGKQFLPGLISELTNNPMYDFLWENNEFRELIKQWRTD</sequence>
<comment type="caution">
    <text evidence="3">The sequence shown here is derived from an EMBL/GenBank/DDBJ whole genome shotgun (WGS) entry which is preliminary data.</text>
</comment>
<reference evidence="3 4" key="1">
    <citation type="submission" date="2021-06" db="EMBL/GenBank/DDBJ databases">
        <title>Faecalicatena sp. nov. isolated from porcine feces.</title>
        <authorList>
            <person name="Oh B.S."/>
            <person name="Lee J.H."/>
        </authorList>
    </citation>
    <scope>NUCLEOTIDE SEQUENCE [LARGE SCALE GENOMIC DNA]</scope>
    <source>
        <strain evidence="3 4">AGMB00832</strain>
    </source>
</reference>
<evidence type="ECO:0000256" key="1">
    <source>
        <dbReference type="ARBA" id="ARBA00023125"/>
    </source>
</evidence>
<dbReference type="EMBL" id="JABACJ020000009">
    <property type="protein sequence ID" value="MBU3876367.1"/>
    <property type="molecule type" value="Genomic_DNA"/>
</dbReference>
<keyword evidence="4" id="KW-1185">Reference proteome</keyword>
<proteinExistence type="predicted"/>
<dbReference type="Proteomes" id="UP000723714">
    <property type="component" value="Unassembled WGS sequence"/>
</dbReference>
<evidence type="ECO:0000313" key="3">
    <source>
        <dbReference type="EMBL" id="MBU3876367.1"/>
    </source>
</evidence>
<protein>
    <submittedName>
        <fullName evidence="3">Helix-turn-helix domain-containing protein</fullName>
    </submittedName>
</protein>
<dbReference type="RefSeq" id="WP_216241622.1">
    <property type="nucleotide sequence ID" value="NZ_JABACJ020000009.1"/>
</dbReference>
<accession>A0ABS6D451</accession>
<evidence type="ECO:0000259" key="2">
    <source>
        <dbReference type="PROSITE" id="PS50943"/>
    </source>
</evidence>
<dbReference type="SMART" id="SM00530">
    <property type="entry name" value="HTH_XRE"/>
    <property type="match status" value="1"/>
</dbReference>
<dbReference type="PROSITE" id="PS50943">
    <property type="entry name" value="HTH_CROC1"/>
    <property type="match status" value="1"/>
</dbReference>
<feature type="domain" description="HTH cro/C1-type" evidence="2">
    <location>
        <begin position="7"/>
        <end position="61"/>
    </location>
</feature>
<dbReference type="CDD" id="cd00093">
    <property type="entry name" value="HTH_XRE"/>
    <property type="match status" value="1"/>
</dbReference>
<organism evidence="3 4">
    <name type="scientific">Faecalicatena faecalis</name>
    <dbReference type="NCBI Taxonomy" id="2726362"/>
    <lineage>
        <taxon>Bacteria</taxon>
        <taxon>Bacillati</taxon>
        <taxon>Bacillota</taxon>
        <taxon>Clostridia</taxon>
        <taxon>Lachnospirales</taxon>
        <taxon>Lachnospiraceae</taxon>
        <taxon>Faecalicatena</taxon>
    </lineage>
</organism>
<evidence type="ECO:0000313" key="4">
    <source>
        <dbReference type="Proteomes" id="UP000723714"/>
    </source>
</evidence>
<keyword evidence="1" id="KW-0238">DNA-binding</keyword>
<name>A0ABS6D451_9FIRM</name>
<gene>
    <name evidence="3" type="ORF">HGO97_011135</name>
</gene>
<dbReference type="InterPro" id="IPR001387">
    <property type="entry name" value="Cro/C1-type_HTH"/>
</dbReference>
<dbReference type="Pfam" id="PF01381">
    <property type="entry name" value="HTH_3"/>
    <property type="match status" value="1"/>
</dbReference>
<dbReference type="PANTHER" id="PTHR46558:SF11">
    <property type="entry name" value="HTH-TYPE TRANSCRIPTIONAL REGULATOR XRE"/>
    <property type="match status" value="1"/>
</dbReference>